<organism evidence="8 9">
    <name type="scientific">Xenopus tropicalis</name>
    <name type="common">Western clawed frog</name>
    <name type="synonym">Silurana tropicalis</name>
    <dbReference type="NCBI Taxonomy" id="8364"/>
    <lineage>
        <taxon>Eukaryota</taxon>
        <taxon>Metazoa</taxon>
        <taxon>Chordata</taxon>
        <taxon>Craniata</taxon>
        <taxon>Vertebrata</taxon>
        <taxon>Euteleostomi</taxon>
        <taxon>Amphibia</taxon>
        <taxon>Batrachia</taxon>
        <taxon>Anura</taxon>
        <taxon>Pipoidea</taxon>
        <taxon>Pipidae</taxon>
        <taxon>Xenopodinae</taxon>
        <taxon>Xenopus</taxon>
        <taxon>Silurana</taxon>
    </lineage>
</organism>
<gene>
    <name evidence="10 11" type="primary">LOC101730649</name>
    <name evidence="9" type="synonym">LOC101730587</name>
</gene>
<dbReference type="KEGG" id="xtr:101730587"/>
<reference evidence="9 10" key="1">
    <citation type="submission" date="2025-04" db="UniProtKB">
        <authorList>
            <consortium name="RefSeq"/>
        </authorList>
    </citation>
    <scope>IDENTIFICATION</scope>
    <source>
        <strain evidence="9 10">Nigerian</strain>
        <tissue evidence="9 10">Liver and blood</tissue>
    </source>
</reference>
<keyword evidence="4" id="KW-0418">Kinase</keyword>
<dbReference type="PANTHER" id="PTHR24351">
    <property type="entry name" value="RIBOSOMAL PROTEIN S6 KINASE"/>
    <property type="match status" value="1"/>
</dbReference>
<dbReference type="KEGG" id="xtr:101730649"/>
<dbReference type="SUPFAM" id="SSF56112">
    <property type="entry name" value="Protein kinase-like (PK-like)"/>
    <property type="match status" value="1"/>
</dbReference>
<evidence type="ECO:0000313" key="8">
    <source>
        <dbReference type="Proteomes" id="UP000008143"/>
    </source>
</evidence>
<dbReference type="Proteomes" id="UP000008143">
    <property type="component" value="Chromosome 8"/>
</dbReference>
<name>A0A8J1IUU3_XENTR</name>
<dbReference type="Pfam" id="PF00069">
    <property type="entry name" value="Pkinase"/>
    <property type="match status" value="1"/>
</dbReference>
<evidence type="ECO:0000313" key="9">
    <source>
        <dbReference type="RefSeq" id="XP_031748256.1"/>
    </source>
</evidence>
<keyword evidence="2" id="KW-0808">Transferase</keyword>
<proteinExistence type="predicted"/>
<dbReference type="RefSeq" id="XP_031748256.1">
    <property type="nucleotide sequence ID" value="XM_031892396.1"/>
</dbReference>
<dbReference type="Gene3D" id="1.10.510.10">
    <property type="entry name" value="Transferase(Phosphotransferase) domain 1"/>
    <property type="match status" value="1"/>
</dbReference>
<dbReference type="RefSeq" id="XP_031748270.1">
    <property type="nucleotide sequence ID" value="XM_031892410.1"/>
</dbReference>
<dbReference type="InterPro" id="IPR000719">
    <property type="entry name" value="Prot_kinase_dom"/>
</dbReference>
<dbReference type="GeneID" id="101730649"/>
<evidence type="ECO:0000259" key="7">
    <source>
        <dbReference type="PROSITE" id="PS51285"/>
    </source>
</evidence>
<evidence type="ECO:0000256" key="3">
    <source>
        <dbReference type="ARBA" id="ARBA00022741"/>
    </source>
</evidence>
<keyword evidence="3" id="KW-0547">Nucleotide-binding</keyword>
<feature type="domain" description="Protein kinase" evidence="6">
    <location>
        <begin position="1"/>
        <end position="111"/>
    </location>
</feature>
<evidence type="ECO:0000256" key="5">
    <source>
        <dbReference type="ARBA" id="ARBA00022840"/>
    </source>
</evidence>
<feature type="domain" description="AGC-kinase C-terminal" evidence="7">
    <location>
        <begin position="112"/>
        <end position="173"/>
    </location>
</feature>
<evidence type="ECO:0000313" key="10">
    <source>
        <dbReference type="RefSeq" id="XP_031748270.1"/>
    </source>
</evidence>
<dbReference type="Xenbase" id="XB-GENE-29084731">
    <property type="gene designation" value="LOC101730649"/>
</dbReference>
<evidence type="ECO:0000259" key="6">
    <source>
        <dbReference type="PROSITE" id="PS50011"/>
    </source>
</evidence>
<keyword evidence="1" id="KW-0723">Serine/threonine-protein kinase</keyword>
<dbReference type="OrthoDB" id="63267at2759"/>
<evidence type="ECO:0000256" key="4">
    <source>
        <dbReference type="ARBA" id="ARBA00022777"/>
    </source>
</evidence>
<dbReference type="AGR" id="Xenbase:XB-GENE-29084731"/>
<keyword evidence="5" id="KW-0067">ATP-binding</keyword>
<dbReference type="AlphaFoldDB" id="A0A8J1IUU3"/>
<dbReference type="PROSITE" id="PS51285">
    <property type="entry name" value="AGC_KINASE_CTER"/>
    <property type="match status" value="1"/>
</dbReference>
<evidence type="ECO:0000313" key="11">
    <source>
        <dbReference type="Xenbase" id="XB-GENE-29084731"/>
    </source>
</evidence>
<dbReference type="InterPro" id="IPR011009">
    <property type="entry name" value="Kinase-like_dom_sf"/>
</dbReference>
<sequence>MVAEDILGEKKITSPAGVCHFMAPEQHLKKPYGPGVDWWAFGIILCTMATGKSPFYSGTKLDCLVHSVTRTKPCYPEGLSTEAMKLLDEVLEKDPERRLGTRGDIRSHPFFNSIDWADLESLKAPSPWKPEGLSEKDFGDYKEPLLCLEDQKRMFSSRKPVILQEFSYVSSSW</sequence>
<keyword evidence="8" id="KW-1185">Reference proteome</keyword>
<accession>A0A8J1IUU3</accession>
<evidence type="ECO:0000256" key="2">
    <source>
        <dbReference type="ARBA" id="ARBA00022679"/>
    </source>
</evidence>
<dbReference type="GO" id="GO:0005634">
    <property type="term" value="C:nucleus"/>
    <property type="evidence" value="ECO:0000318"/>
    <property type="project" value="GO_Central"/>
</dbReference>
<dbReference type="InterPro" id="IPR000961">
    <property type="entry name" value="AGC-kinase_C"/>
</dbReference>
<dbReference type="GO" id="GO:0005524">
    <property type="term" value="F:ATP binding"/>
    <property type="evidence" value="ECO:0007669"/>
    <property type="project" value="UniProtKB-KW"/>
</dbReference>
<dbReference type="GO" id="GO:0005737">
    <property type="term" value="C:cytoplasm"/>
    <property type="evidence" value="ECO:0000318"/>
    <property type="project" value="GO_Central"/>
</dbReference>
<protein>
    <submittedName>
        <fullName evidence="9 10">Protein kinase C theta type-like</fullName>
    </submittedName>
</protein>
<evidence type="ECO:0000256" key="1">
    <source>
        <dbReference type="ARBA" id="ARBA00022527"/>
    </source>
</evidence>
<dbReference type="GO" id="GO:0004674">
    <property type="term" value="F:protein serine/threonine kinase activity"/>
    <property type="evidence" value="ECO:0000318"/>
    <property type="project" value="GO_Central"/>
</dbReference>
<dbReference type="PROSITE" id="PS50011">
    <property type="entry name" value="PROTEIN_KINASE_DOM"/>
    <property type="match status" value="1"/>
</dbReference>